<dbReference type="OrthoDB" id="5377172at2759"/>
<gene>
    <name evidence="1" type="ORF">TRUGW13939_10397</name>
</gene>
<dbReference type="SUPFAM" id="SSF50998">
    <property type="entry name" value="Quinoprotein alcohol dehydrogenase-like"/>
    <property type="match status" value="1"/>
</dbReference>
<sequence length="592" mass="64644">CWYAIAPQSGQIACDVPHLDSTLIYHPPIGRLLSKMALSSFASLAALFCIQASLSLASSSSHNGHHHSGHHLQSRAENICAANVPNIVNDTAEYWPYQTFQSFNATPPQLNITSNGKDLADGLLFFGPDLLSGDGQPKELASFIMTDSGELVWASPSANDTTNLHTQVFDGKRVITYYTPDGPQSISGLHWGRVHILDNTYTEIHTVCPKLGLSKGKGVTAECDADLHEHYITPENTMFVTAYNVTKIDMTSLGGTKDDWVTDALVVEVDIKSGDILMVWSALEHIPINQTHAAVPKNGVERTSAIDLYHINSIQSWGDYILVNSRHCWSTYLINRKTGDIEWTIDGETGGDFGPLPANGTFKWQHHARIKNISETEVVLTYFNNDSNKPTTETFSTGLALKLTLPPNPKTPIKLLAEVYDVNDEINAGAEGSMSTLYNGNYFMGYGFKAIMKEYGSDAAHGQDVRWSAQFATLGAGHSYRAFKQEWHGLPATSPSLVVSRQAVPDELSSCIDSSSTMLGYVSWNGATDVSSYSLYGGSSKDDMKLLGSIKKMGFETVFPITERVPVVMVSAGDASSDNVRNSTVVKVDWNI</sequence>
<dbReference type="PANTHER" id="PTHR35340">
    <property type="entry name" value="PQQ ENZYME REPEAT PROTEIN-RELATED"/>
    <property type="match status" value="1"/>
</dbReference>
<name>A0A7H8RB45_TALRU</name>
<reference evidence="2" key="1">
    <citation type="submission" date="2020-06" db="EMBL/GenBank/DDBJ databases">
        <title>A chromosome-scale genome assembly of Talaromyces rugulosus W13939.</title>
        <authorList>
            <person name="Wang B."/>
            <person name="Guo L."/>
            <person name="Ye K."/>
            <person name="Wang L."/>
        </authorList>
    </citation>
    <scope>NUCLEOTIDE SEQUENCE [LARGE SCALE GENOMIC DNA]</scope>
    <source>
        <strain evidence="2">W13939</strain>
    </source>
</reference>
<dbReference type="GeneID" id="55997877"/>
<dbReference type="EMBL" id="CP055903">
    <property type="protein sequence ID" value="QKX63228.1"/>
    <property type="molecule type" value="Genomic_DNA"/>
</dbReference>
<dbReference type="Pfam" id="PF14269">
    <property type="entry name" value="Arylsulfotran_2"/>
    <property type="match status" value="1"/>
</dbReference>
<keyword evidence="2" id="KW-1185">Reference proteome</keyword>
<dbReference type="InterPro" id="IPR039535">
    <property type="entry name" value="ASST-like"/>
</dbReference>
<accession>A0A7H8RB45</accession>
<evidence type="ECO:0000313" key="1">
    <source>
        <dbReference type="EMBL" id="QKX63228.1"/>
    </source>
</evidence>
<dbReference type="InterPro" id="IPR053143">
    <property type="entry name" value="Arylsulfate_ST"/>
</dbReference>
<dbReference type="Proteomes" id="UP000509510">
    <property type="component" value="Chromosome VI"/>
</dbReference>
<proteinExistence type="predicted"/>
<dbReference type="InterPro" id="IPR011047">
    <property type="entry name" value="Quinoprotein_ADH-like_sf"/>
</dbReference>
<feature type="non-terminal residue" evidence="1">
    <location>
        <position position="1"/>
    </location>
</feature>
<organism evidence="1 2">
    <name type="scientific">Talaromyces rugulosus</name>
    <name type="common">Penicillium rugulosum</name>
    <dbReference type="NCBI Taxonomy" id="121627"/>
    <lineage>
        <taxon>Eukaryota</taxon>
        <taxon>Fungi</taxon>
        <taxon>Dikarya</taxon>
        <taxon>Ascomycota</taxon>
        <taxon>Pezizomycotina</taxon>
        <taxon>Eurotiomycetes</taxon>
        <taxon>Eurotiomycetidae</taxon>
        <taxon>Eurotiales</taxon>
        <taxon>Trichocomaceae</taxon>
        <taxon>Talaromyces</taxon>
        <taxon>Talaromyces sect. Islandici</taxon>
    </lineage>
</organism>
<evidence type="ECO:0000313" key="2">
    <source>
        <dbReference type="Proteomes" id="UP000509510"/>
    </source>
</evidence>
<dbReference type="PANTHER" id="PTHR35340:SF6">
    <property type="entry name" value="ASST-DOMAIN-CONTAINING PROTEIN"/>
    <property type="match status" value="1"/>
</dbReference>
<evidence type="ECO:0008006" key="3">
    <source>
        <dbReference type="Google" id="ProtNLM"/>
    </source>
</evidence>
<protein>
    <recommendedName>
        <fullName evidence="3">ASST-domain-containing protein</fullName>
    </recommendedName>
</protein>
<dbReference type="AlphaFoldDB" id="A0A7H8RB45"/>
<dbReference type="RefSeq" id="XP_035349402.1">
    <property type="nucleotide sequence ID" value="XM_035493509.1"/>
</dbReference>
<dbReference type="KEGG" id="trg:TRUGW13939_10397"/>